<feature type="chain" id="PRO_5005102127" description="Xyloglucan endotransglucosylase/hydrolase" evidence="10">
    <location>
        <begin position="21"/>
        <end position="280"/>
    </location>
</feature>
<name>A0A059A5V3_EUCGR</name>
<dbReference type="EC" id="2.4.1.207" evidence="10"/>
<evidence type="ECO:0000256" key="1">
    <source>
        <dbReference type="ARBA" id="ARBA00022512"/>
    </source>
</evidence>
<keyword evidence="5 10" id="KW-0378">Hydrolase</keyword>
<dbReference type="Gramene" id="KCW49119">
    <property type="protein sequence ID" value="KCW49119"/>
    <property type="gene ID" value="EUGRSUZ_K02717"/>
</dbReference>
<evidence type="ECO:0000256" key="7">
    <source>
        <dbReference type="ARBA" id="ARBA00023295"/>
    </source>
</evidence>
<sequence length="280" mass="32475">MESFLLSGLLGFLMVNMLLASGIQEIRFYRYYNVTWGNSHFSSLYNDTEVQLTLDQSSGAGFESISYYQSGLFNMRIKIPEQKSPGVLTAFYLTSKESLHDEVDFEFIGSNGPPYTLSTNVYTKGVGGREQNFHLWFDPTTDFHSYKLVWNLYRVVFFVDKIPIRVFENLGAKGTYPTQAMKVAASIWNAQDWAGKIDWSKAPFTAHFQDFDIDGCALRYHPNPMGGYGGCYSDHFSTPWTRNRTLSAREMMQYHNVRRKYLIYDYCKDRTRYPRPFPEC</sequence>
<keyword evidence="6" id="KW-1015">Disulfide bond</keyword>
<dbReference type="InParanoid" id="A0A059A5V3"/>
<keyword evidence="2 10" id="KW-0052">Apoplast</keyword>
<dbReference type="PIRSF" id="PIRSF005604">
    <property type="entry name" value="XET"/>
    <property type="match status" value="1"/>
</dbReference>
<comment type="similarity">
    <text evidence="10">Belongs to the glycosyl hydrolase 16 family.</text>
</comment>
<dbReference type="InterPro" id="IPR013320">
    <property type="entry name" value="ConA-like_dom_sf"/>
</dbReference>
<dbReference type="AlphaFoldDB" id="A0A059A5V3"/>
<dbReference type="GO" id="GO:0071555">
    <property type="term" value="P:cell wall organization"/>
    <property type="evidence" value="ECO:0007669"/>
    <property type="project" value="UniProtKB-KW"/>
</dbReference>
<proteinExistence type="inferred from homology"/>
<dbReference type="GO" id="GO:0042546">
    <property type="term" value="P:cell wall biogenesis"/>
    <property type="evidence" value="ECO:0007669"/>
    <property type="project" value="InterPro"/>
</dbReference>
<dbReference type="Pfam" id="PF06955">
    <property type="entry name" value="XET_C"/>
    <property type="match status" value="1"/>
</dbReference>
<evidence type="ECO:0000256" key="10">
    <source>
        <dbReference type="RuleBase" id="RU361120"/>
    </source>
</evidence>
<keyword evidence="3 10" id="KW-0964">Secreted</keyword>
<keyword evidence="4 10" id="KW-0808">Transferase</keyword>
<evidence type="ECO:0000256" key="4">
    <source>
        <dbReference type="ARBA" id="ARBA00022679"/>
    </source>
</evidence>
<feature type="active site" description="Nucleophile" evidence="9">
    <location>
        <position position="102"/>
    </location>
</feature>
<feature type="domain" description="GH16" evidence="11">
    <location>
        <begin position="1"/>
        <end position="208"/>
    </location>
</feature>
<evidence type="ECO:0000256" key="6">
    <source>
        <dbReference type="ARBA" id="ARBA00023157"/>
    </source>
</evidence>
<comment type="PTM">
    <text evidence="10">Contains at least one intrachain disulfide bond essential for its enzymatic activity.</text>
</comment>
<comment type="function">
    <text evidence="10">Catalyzes xyloglucan endohydrolysis (XEH) and/or endotransglycosylation (XET). Cleaves and religates xyloglucan polymers, an essential constituent of the primary cell wall, and thereby participates in cell wall construction of growing tissues.</text>
</comment>
<protein>
    <recommendedName>
        <fullName evidence="10">Xyloglucan endotransglucosylase/hydrolase</fullName>
        <ecNumber evidence="10">2.4.1.207</ecNumber>
    </recommendedName>
</protein>
<accession>A0A059A5V3</accession>
<reference evidence="12" key="1">
    <citation type="submission" date="2013-07" db="EMBL/GenBank/DDBJ databases">
        <title>The genome of Eucalyptus grandis.</title>
        <authorList>
            <person name="Schmutz J."/>
            <person name="Hayes R."/>
            <person name="Myburg A."/>
            <person name="Tuskan G."/>
            <person name="Grattapaglia D."/>
            <person name="Rokhsar D.S."/>
        </authorList>
    </citation>
    <scope>NUCLEOTIDE SEQUENCE</scope>
    <source>
        <tissue evidence="12">Leaf extractions</tissue>
    </source>
</reference>
<dbReference type="GO" id="GO:0016762">
    <property type="term" value="F:xyloglucan:xyloglucosyl transferase activity"/>
    <property type="evidence" value="ECO:0007669"/>
    <property type="project" value="UniProtKB-EC"/>
</dbReference>
<dbReference type="EMBL" id="KK198763">
    <property type="protein sequence ID" value="KCW49119.1"/>
    <property type="molecule type" value="Genomic_DNA"/>
</dbReference>
<dbReference type="PROSITE" id="PS51762">
    <property type="entry name" value="GH16_2"/>
    <property type="match status" value="1"/>
</dbReference>
<evidence type="ECO:0000256" key="5">
    <source>
        <dbReference type="ARBA" id="ARBA00022801"/>
    </source>
</evidence>
<dbReference type="GO" id="GO:0004553">
    <property type="term" value="F:hydrolase activity, hydrolyzing O-glycosyl compounds"/>
    <property type="evidence" value="ECO:0007669"/>
    <property type="project" value="InterPro"/>
</dbReference>
<organism evidence="12">
    <name type="scientific">Eucalyptus grandis</name>
    <name type="common">Flooded gum</name>
    <dbReference type="NCBI Taxonomy" id="71139"/>
    <lineage>
        <taxon>Eukaryota</taxon>
        <taxon>Viridiplantae</taxon>
        <taxon>Streptophyta</taxon>
        <taxon>Embryophyta</taxon>
        <taxon>Tracheophyta</taxon>
        <taxon>Spermatophyta</taxon>
        <taxon>Magnoliopsida</taxon>
        <taxon>eudicotyledons</taxon>
        <taxon>Gunneridae</taxon>
        <taxon>Pentapetalae</taxon>
        <taxon>rosids</taxon>
        <taxon>malvids</taxon>
        <taxon>Myrtales</taxon>
        <taxon>Myrtaceae</taxon>
        <taxon>Myrtoideae</taxon>
        <taxon>Eucalypteae</taxon>
        <taxon>Eucalyptus</taxon>
    </lineage>
</organism>
<evidence type="ECO:0000313" key="12">
    <source>
        <dbReference type="EMBL" id="KCW49119.1"/>
    </source>
</evidence>
<dbReference type="PANTHER" id="PTHR31062">
    <property type="entry name" value="XYLOGLUCAN ENDOTRANSGLUCOSYLASE/HYDROLASE PROTEIN 8-RELATED"/>
    <property type="match status" value="1"/>
</dbReference>
<feature type="active site" description="Nucleophile" evidence="9">
    <location>
        <position position="106"/>
    </location>
</feature>
<evidence type="ECO:0000256" key="3">
    <source>
        <dbReference type="ARBA" id="ARBA00022525"/>
    </source>
</evidence>
<dbReference type="InterPro" id="IPR044791">
    <property type="entry name" value="Beta-glucanase/XTH"/>
</dbReference>
<dbReference type="InterPro" id="IPR010713">
    <property type="entry name" value="XET_C"/>
</dbReference>
<gene>
    <name evidence="12" type="ORF">EUGRSUZ_K02717</name>
</gene>
<dbReference type="OMA" id="ILWNTYQ"/>
<dbReference type="InterPro" id="IPR016455">
    <property type="entry name" value="XTH"/>
</dbReference>
<dbReference type="Pfam" id="PF00722">
    <property type="entry name" value="Glyco_hydro_16"/>
    <property type="match status" value="1"/>
</dbReference>
<dbReference type="eggNOG" id="KOG0017">
    <property type="taxonomic scope" value="Eukaryota"/>
</dbReference>
<feature type="signal peptide" evidence="10">
    <location>
        <begin position="1"/>
        <end position="20"/>
    </location>
</feature>
<dbReference type="GO" id="GO:0048046">
    <property type="term" value="C:apoplast"/>
    <property type="evidence" value="ECO:0007669"/>
    <property type="project" value="UniProtKB-SubCell"/>
</dbReference>
<dbReference type="InterPro" id="IPR000757">
    <property type="entry name" value="Beta-glucanase-like"/>
</dbReference>
<evidence type="ECO:0000256" key="2">
    <source>
        <dbReference type="ARBA" id="ARBA00022523"/>
    </source>
</evidence>
<keyword evidence="7 10" id="KW-0326">Glycosidase</keyword>
<dbReference type="SUPFAM" id="SSF49899">
    <property type="entry name" value="Concanavalin A-like lectins/glucanases"/>
    <property type="match status" value="1"/>
</dbReference>
<keyword evidence="10" id="KW-0732">Signal</keyword>
<evidence type="ECO:0000256" key="9">
    <source>
        <dbReference type="PIRSR" id="PIRSR005604-1"/>
    </source>
</evidence>
<comment type="subcellular location">
    <subcellularLocation>
        <location evidence="10">Secreted</location>
        <location evidence="10">Cell wall</location>
    </subcellularLocation>
    <subcellularLocation>
        <location evidence="10">Secreted</location>
        <location evidence="10">Extracellular space</location>
        <location evidence="10">Apoplast</location>
    </subcellularLocation>
</comment>
<dbReference type="GO" id="GO:0010411">
    <property type="term" value="P:xyloglucan metabolic process"/>
    <property type="evidence" value="ECO:0007669"/>
    <property type="project" value="InterPro"/>
</dbReference>
<dbReference type="STRING" id="71139.A0A059A5V3"/>
<keyword evidence="8 10" id="KW-0961">Cell wall biogenesis/degradation</keyword>
<dbReference type="Gene3D" id="2.60.120.200">
    <property type="match status" value="1"/>
</dbReference>
<keyword evidence="1 10" id="KW-0134">Cell wall</keyword>
<evidence type="ECO:0000259" key="11">
    <source>
        <dbReference type="PROSITE" id="PS51762"/>
    </source>
</evidence>
<evidence type="ECO:0000256" key="8">
    <source>
        <dbReference type="ARBA" id="ARBA00023316"/>
    </source>
</evidence>